<proteinExistence type="predicted"/>
<protein>
    <submittedName>
        <fullName evidence="1">Uncharacterized protein</fullName>
    </submittedName>
</protein>
<dbReference type="AlphaFoldDB" id="A0A6J4KVQ6"/>
<sequence>AECAEQCRRARLPVLGTLLNDIDPRRDQEYDAAYKWQSYAQSYYTPAAQT</sequence>
<gene>
    <name evidence="1" type="ORF">AVDCRST_MAG89-1445</name>
</gene>
<evidence type="ECO:0000313" key="1">
    <source>
        <dbReference type="EMBL" id="CAA9316800.1"/>
    </source>
</evidence>
<feature type="non-terminal residue" evidence="1">
    <location>
        <position position="1"/>
    </location>
</feature>
<reference evidence="1" key="1">
    <citation type="submission" date="2020-02" db="EMBL/GenBank/DDBJ databases">
        <authorList>
            <person name="Meier V. D."/>
        </authorList>
    </citation>
    <scope>NUCLEOTIDE SEQUENCE</scope>
    <source>
        <strain evidence="1">AVDCRST_MAG89</strain>
    </source>
</reference>
<dbReference type="EMBL" id="CADCTV010000318">
    <property type="protein sequence ID" value="CAA9316800.1"/>
    <property type="molecule type" value="Genomic_DNA"/>
</dbReference>
<accession>A0A6J4KVQ6</accession>
<name>A0A6J4KVQ6_9BACT</name>
<organism evidence="1">
    <name type="scientific">uncultured Gemmatimonadota bacterium</name>
    <dbReference type="NCBI Taxonomy" id="203437"/>
    <lineage>
        <taxon>Bacteria</taxon>
        <taxon>Pseudomonadati</taxon>
        <taxon>Gemmatimonadota</taxon>
        <taxon>environmental samples</taxon>
    </lineage>
</organism>